<organism evidence="1 2">
    <name type="scientific">Ceratitis capitata</name>
    <name type="common">Mediterranean fruit fly</name>
    <name type="synonym">Tephritis capitata</name>
    <dbReference type="NCBI Taxonomy" id="7213"/>
    <lineage>
        <taxon>Eukaryota</taxon>
        <taxon>Metazoa</taxon>
        <taxon>Ecdysozoa</taxon>
        <taxon>Arthropoda</taxon>
        <taxon>Hexapoda</taxon>
        <taxon>Insecta</taxon>
        <taxon>Pterygota</taxon>
        <taxon>Neoptera</taxon>
        <taxon>Endopterygota</taxon>
        <taxon>Diptera</taxon>
        <taxon>Brachycera</taxon>
        <taxon>Muscomorpha</taxon>
        <taxon>Tephritoidea</taxon>
        <taxon>Tephritidae</taxon>
        <taxon>Ceratitis</taxon>
        <taxon>Ceratitis</taxon>
    </lineage>
</organism>
<proteinExistence type="predicted"/>
<reference evidence="1" key="1">
    <citation type="submission" date="2020-11" db="EMBL/GenBank/DDBJ databases">
        <authorList>
            <person name="Whitehead M."/>
        </authorList>
    </citation>
    <scope>NUCLEOTIDE SEQUENCE</scope>
    <source>
        <strain evidence="1">EGII</strain>
    </source>
</reference>
<dbReference type="EMBL" id="CAJHJT010000056">
    <property type="protein sequence ID" value="CAD7013435.1"/>
    <property type="molecule type" value="Genomic_DNA"/>
</dbReference>
<evidence type="ECO:0000313" key="2">
    <source>
        <dbReference type="Proteomes" id="UP000606786"/>
    </source>
</evidence>
<name>A0A811VC27_CERCA</name>
<comment type="caution">
    <text evidence="1">The sequence shown here is derived from an EMBL/GenBank/DDBJ whole genome shotgun (WGS) entry which is preliminary data.</text>
</comment>
<protein>
    <submittedName>
        <fullName evidence="1">(Mediterranean fruit fly) hypothetical protein</fullName>
    </submittedName>
</protein>
<keyword evidence="2" id="KW-1185">Reference proteome</keyword>
<dbReference type="AlphaFoldDB" id="A0A811VC27"/>
<gene>
    <name evidence="1" type="ORF">CCAP1982_LOCUS21500</name>
</gene>
<accession>A0A811VC27</accession>
<evidence type="ECO:0000313" key="1">
    <source>
        <dbReference type="EMBL" id="CAD7013435.1"/>
    </source>
</evidence>
<sequence length="82" mass="9115">MNGVPQVYPLTYTGFREECETMLQPNKEEEKSITSRVVDTAVDIAIETTLEEPCCLAMCIDCCCDVASLSSLLMMTQKLELS</sequence>
<dbReference type="Proteomes" id="UP000606786">
    <property type="component" value="Unassembled WGS sequence"/>
</dbReference>